<accession>A0A8X6TB57</accession>
<comment type="subunit">
    <text evidence="1">Monomer.</text>
</comment>
<dbReference type="InterPro" id="IPR001506">
    <property type="entry name" value="Peptidase_M12A"/>
</dbReference>
<dbReference type="GO" id="GO:0004222">
    <property type="term" value="F:metalloendopeptidase activity"/>
    <property type="evidence" value="ECO:0007669"/>
    <property type="project" value="UniProtKB-UniRule"/>
</dbReference>
<organism evidence="6 7">
    <name type="scientific">Nephila pilipes</name>
    <name type="common">Giant wood spider</name>
    <name type="synonym">Nephila maculata</name>
    <dbReference type="NCBI Taxonomy" id="299642"/>
    <lineage>
        <taxon>Eukaryota</taxon>
        <taxon>Metazoa</taxon>
        <taxon>Ecdysozoa</taxon>
        <taxon>Arthropoda</taxon>
        <taxon>Chelicerata</taxon>
        <taxon>Arachnida</taxon>
        <taxon>Araneae</taxon>
        <taxon>Araneomorphae</taxon>
        <taxon>Entelegynae</taxon>
        <taxon>Araneoidea</taxon>
        <taxon>Nephilidae</taxon>
        <taxon>Nephila</taxon>
    </lineage>
</organism>
<keyword evidence="7" id="KW-1185">Reference proteome</keyword>
<comment type="cofactor">
    <cofactor evidence="3 4">
        <name>Zn(2+)</name>
        <dbReference type="ChEBI" id="CHEBI:29105"/>
    </cofactor>
    <text evidence="3 4">Binds 1 zinc ion per subunit.</text>
</comment>
<evidence type="ECO:0000256" key="1">
    <source>
        <dbReference type="ARBA" id="ARBA00011245"/>
    </source>
</evidence>
<dbReference type="InterPro" id="IPR006026">
    <property type="entry name" value="Peptidase_Metallo"/>
</dbReference>
<dbReference type="InterPro" id="IPR024079">
    <property type="entry name" value="MetalloPept_cat_dom_sf"/>
</dbReference>
<keyword evidence="3 4" id="KW-0862">Zinc</keyword>
<protein>
    <recommendedName>
        <fullName evidence="4">Metalloendopeptidase</fullName>
        <ecNumber evidence="4">3.4.24.-</ecNumber>
    </recommendedName>
</protein>
<evidence type="ECO:0000256" key="4">
    <source>
        <dbReference type="RuleBase" id="RU361183"/>
    </source>
</evidence>
<keyword evidence="3 4" id="KW-0378">Hydrolase</keyword>
<dbReference type="CDD" id="cd04280">
    <property type="entry name" value="ZnMc_astacin_like"/>
    <property type="match status" value="1"/>
</dbReference>
<evidence type="ECO:0000259" key="5">
    <source>
        <dbReference type="PROSITE" id="PS51864"/>
    </source>
</evidence>
<dbReference type="AlphaFoldDB" id="A0A8X6TB57"/>
<dbReference type="OrthoDB" id="291007at2759"/>
<keyword evidence="3 4" id="KW-0479">Metal-binding</keyword>
<evidence type="ECO:0000313" key="6">
    <source>
        <dbReference type="EMBL" id="GFS91405.1"/>
    </source>
</evidence>
<feature type="binding site" evidence="3">
    <location>
        <position position="101"/>
    </location>
    <ligand>
        <name>Zn(2+)</name>
        <dbReference type="ChEBI" id="CHEBI:29105"/>
        <note>catalytic</note>
    </ligand>
</feature>
<dbReference type="Gene3D" id="3.40.390.10">
    <property type="entry name" value="Collagenase (Catalytic Domain)"/>
    <property type="match status" value="1"/>
</dbReference>
<dbReference type="PROSITE" id="PS51864">
    <property type="entry name" value="ASTACIN"/>
    <property type="match status" value="1"/>
</dbReference>
<comment type="function">
    <text evidence="2">Zinc metalloprotease. Provoques deadhesion of endothelial cells from cell cultures, and also degradation of fibronectin, fibrinogen and gelatin in vitro. Its role in the venom is not fully understood but it might act as a spreading factor that facilitates diffusion of other venom toxins. Alternatively, it might be involved in the proteolytic processing of other venom toxins or it might play a role in extra-oral digestion of prey.</text>
</comment>
<sequence>MAFGGMGHQNWTREQERDGAYKIHYVIQPSLNYNRNLIERAMKEIETYSRIEFVRRNRQRCYLTLTKDDGCYFTGTNNCMPRISLGMGCQNFGTILHELMHAIGFPHEQNRPDRDSYLIIHWNNIKDEHKPQFRRLKGSEYQWNNLPLDFESIMMYDSYAFSRNGGITIERKYGSIINRNERLSNLDKQKLNMI</sequence>
<dbReference type="Pfam" id="PF01400">
    <property type="entry name" value="Astacin"/>
    <property type="match status" value="1"/>
</dbReference>
<dbReference type="PANTHER" id="PTHR10127:SF883">
    <property type="entry name" value="ZINC METALLOPROTEINASE NAS-8"/>
    <property type="match status" value="1"/>
</dbReference>
<dbReference type="EC" id="3.4.24.-" evidence="4"/>
<proteinExistence type="predicted"/>
<dbReference type="GO" id="GO:0006508">
    <property type="term" value="P:proteolysis"/>
    <property type="evidence" value="ECO:0007669"/>
    <property type="project" value="UniProtKB-KW"/>
</dbReference>
<dbReference type="GO" id="GO:0008270">
    <property type="term" value="F:zinc ion binding"/>
    <property type="evidence" value="ECO:0007669"/>
    <property type="project" value="UniProtKB-UniRule"/>
</dbReference>
<evidence type="ECO:0000313" key="7">
    <source>
        <dbReference type="Proteomes" id="UP000887013"/>
    </source>
</evidence>
<keyword evidence="3 4" id="KW-0645">Protease</keyword>
<dbReference type="SMART" id="SM00235">
    <property type="entry name" value="ZnMc"/>
    <property type="match status" value="1"/>
</dbReference>
<evidence type="ECO:0000256" key="3">
    <source>
        <dbReference type="PROSITE-ProRule" id="PRU01211"/>
    </source>
</evidence>
<dbReference type="PANTHER" id="PTHR10127">
    <property type="entry name" value="DISCOIDIN, CUB, EGF, LAMININ , AND ZINC METALLOPROTEASE DOMAIN CONTAINING"/>
    <property type="match status" value="1"/>
</dbReference>
<reference evidence="6" key="1">
    <citation type="submission" date="2020-08" db="EMBL/GenBank/DDBJ databases">
        <title>Multicomponent nature underlies the extraordinary mechanical properties of spider dragline silk.</title>
        <authorList>
            <person name="Kono N."/>
            <person name="Nakamura H."/>
            <person name="Mori M."/>
            <person name="Yoshida Y."/>
            <person name="Ohtoshi R."/>
            <person name="Malay A.D."/>
            <person name="Moran D.A.P."/>
            <person name="Tomita M."/>
            <person name="Numata K."/>
            <person name="Arakawa K."/>
        </authorList>
    </citation>
    <scope>NUCLEOTIDE SEQUENCE</scope>
</reference>
<feature type="domain" description="Peptidase M12A" evidence="5">
    <location>
        <begin position="1"/>
        <end position="194"/>
    </location>
</feature>
<keyword evidence="3 4" id="KW-0482">Metalloprotease</keyword>
<dbReference type="SUPFAM" id="SSF55486">
    <property type="entry name" value="Metalloproteases ('zincins'), catalytic domain"/>
    <property type="match status" value="1"/>
</dbReference>
<feature type="active site" evidence="3">
    <location>
        <position position="98"/>
    </location>
</feature>
<feature type="binding site" evidence="3">
    <location>
        <position position="107"/>
    </location>
    <ligand>
        <name>Zn(2+)</name>
        <dbReference type="ChEBI" id="CHEBI:29105"/>
        <note>catalytic</note>
    </ligand>
</feature>
<comment type="caution">
    <text evidence="3">Lacks conserved residue(s) required for the propagation of feature annotation.</text>
</comment>
<dbReference type="EMBL" id="BMAW01004887">
    <property type="protein sequence ID" value="GFS91405.1"/>
    <property type="molecule type" value="Genomic_DNA"/>
</dbReference>
<dbReference type="PRINTS" id="PR00480">
    <property type="entry name" value="ASTACIN"/>
</dbReference>
<feature type="binding site" evidence="3">
    <location>
        <position position="97"/>
    </location>
    <ligand>
        <name>Zn(2+)</name>
        <dbReference type="ChEBI" id="CHEBI:29105"/>
        <note>catalytic</note>
    </ligand>
</feature>
<comment type="caution">
    <text evidence="6">The sequence shown here is derived from an EMBL/GenBank/DDBJ whole genome shotgun (WGS) entry which is preliminary data.</text>
</comment>
<dbReference type="Proteomes" id="UP000887013">
    <property type="component" value="Unassembled WGS sequence"/>
</dbReference>
<evidence type="ECO:0000256" key="2">
    <source>
        <dbReference type="ARBA" id="ARBA00025529"/>
    </source>
</evidence>
<gene>
    <name evidence="6" type="primary">nas-15</name>
    <name evidence="6" type="ORF">NPIL_180721</name>
</gene>
<name>A0A8X6TB57_NEPPI</name>
<dbReference type="InterPro" id="IPR034035">
    <property type="entry name" value="Astacin-like_dom"/>
</dbReference>